<protein>
    <submittedName>
        <fullName evidence="1">OmpW family protein</fullName>
    </submittedName>
</protein>
<dbReference type="Pfam" id="PF03922">
    <property type="entry name" value="OmpW"/>
    <property type="match status" value="1"/>
</dbReference>
<keyword evidence="2" id="KW-1185">Reference proteome</keyword>
<proteinExistence type="predicted"/>
<evidence type="ECO:0000313" key="2">
    <source>
        <dbReference type="Proteomes" id="UP000094622"/>
    </source>
</evidence>
<dbReference type="Gene3D" id="2.40.160.20">
    <property type="match status" value="1"/>
</dbReference>
<dbReference type="EMBL" id="MCRJ01000007">
    <property type="protein sequence ID" value="ODN72108.1"/>
    <property type="molecule type" value="Genomic_DNA"/>
</dbReference>
<accession>A0A1E3H6Z5</accession>
<reference evidence="1 2" key="1">
    <citation type="submission" date="2016-07" db="EMBL/GenBank/DDBJ databases">
        <title>Draft Genome Sequence of Methylobrevis pamukkalensis PK2.</title>
        <authorList>
            <person name="Vasilenko O.V."/>
            <person name="Doronina N.V."/>
            <person name="Shmareva M.N."/>
            <person name="Tarlachkov S.V."/>
            <person name="Mustakhimov I."/>
            <person name="Trotsenko Y.A."/>
        </authorList>
    </citation>
    <scope>NUCLEOTIDE SEQUENCE [LARGE SCALE GENOMIC DNA]</scope>
    <source>
        <strain evidence="1 2">PK2</strain>
    </source>
</reference>
<name>A0A1E3H6Z5_9HYPH</name>
<dbReference type="GO" id="GO:0019867">
    <property type="term" value="C:outer membrane"/>
    <property type="evidence" value="ECO:0007669"/>
    <property type="project" value="InterPro"/>
</dbReference>
<dbReference type="AlphaFoldDB" id="A0A1E3H6Z5"/>
<sequence length="49" mass="5347">MLSDQLGLFVDVKHVFLSTEATGRLGEAAVKADVDLNPTIVHTGLTYRF</sequence>
<organism evidence="1 2">
    <name type="scientific">Methylobrevis pamukkalensis</name>
    <dbReference type="NCBI Taxonomy" id="1439726"/>
    <lineage>
        <taxon>Bacteria</taxon>
        <taxon>Pseudomonadati</taxon>
        <taxon>Pseudomonadota</taxon>
        <taxon>Alphaproteobacteria</taxon>
        <taxon>Hyphomicrobiales</taxon>
        <taxon>Pleomorphomonadaceae</taxon>
        <taxon>Methylobrevis</taxon>
    </lineage>
</organism>
<gene>
    <name evidence="1" type="ORF">A6302_00512</name>
</gene>
<dbReference type="Proteomes" id="UP000094622">
    <property type="component" value="Unassembled WGS sequence"/>
</dbReference>
<dbReference type="InterPro" id="IPR005618">
    <property type="entry name" value="OMPW"/>
</dbReference>
<comment type="caution">
    <text evidence="1">The sequence shown here is derived from an EMBL/GenBank/DDBJ whole genome shotgun (WGS) entry which is preliminary data.</text>
</comment>
<evidence type="ECO:0000313" key="1">
    <source>
        <dbReference type="EMBL" id="ODN72108.1"/>
    </source>
</evidence>